<dbReference type="GO" id="GO:0003700">
    <property type="term" value="F:DNA-binding transcription factor activity"/>
    <property type="evidence" value="ECO:0007669"/>
    <property type="project" value="InterPro"/>
</dbReference>
<dbReference type="Pfam" id="PF01022">
    <property type="entry name" value="HTH_5"/>
    <property type="match status" value="1"/>
</dbReference>
<sequence>MVIVEVLKALADETRIRILNVLYKETLCVCDLEEILKLNQSNASRHLTKLKNAKLITGTKQAQWVYYRVNEKILEEYSFVNELLKKELDKIPQCQKDVARLKKYKERGGSCEKNVRIDDN</sequence>
<dbReference type="PANTHER" id="PTHR33154:SF33">
    <property type="entry name" value="TRANSCRIPTIONAL REPRESSOR SDPR"/>
    <property type="match status" value="1"/>
</dbReference>
<dbReference type="SUPFAM" id="SSF46785">
    <property type="entry name" value="Winged helix' DNA-binding domain"/>
    <property type="match status" value="1"/>
</dbReference>
<evidence type="ECO:0000256" key="2">
    <source>
        <dbReference type="ARBA" id="ARBA00023125"/>
    </source>
</evidence>
<evidence type="ECO:0000259" key="4">
    <source>
        <dbReference type="PROSITE" id="PS50987"/>
    </source>
</evidence>
<dbReference type="Proteomes" id="UP000199662">
    <property type="component" value="Unassembled WGS sequence"/>
</dbReference>
<reference evidence="5 6" key="1">
    <citation type="submission" date="2016-10" db="EMBL/GenBank/DDBJ databases">
        <authorList>
            <person name="de Groot N.N."/>
        </authorList>
    </citation>
    <scope>NUCLEOTIDE SEQUENCE [LARGE SCALE GENOMIC DNA]</scope>
    <source>
        <strain evidence="5 6">DSM 2179</strain>
    </source>
</reference>
<keyword evidence="6" id="KW-1185">Reference proteome</keyword>
<dbReference type="InterPro" id="IPR051081">
    <property type="entry name" value="HTH_MetalResp_TranReg"/>
</dbReference>
<dbReference type="EMBL" id="FNZK01000007">
    <property type="protein sequence ID" value="SEJ42286.1"/>
    <property type="molecule type" value="Genomic_DNA"/>
</dbReference>
<evidence type="ECO:0000256" key="1">
    <source>
        <dbReference type="ARBA" id="ARBA00023015"/>
    </source>
</evidence>
<dbReference type="PANTHER" id="PTHR33154">
    <property type="entry name" value="TRANSCRIPTIONAL REGULATOR, ARSR FAMILY"/>
    <property type="match status" value="1"/>
</dbReference>
<dbReference type="SMART" id="SM00418">
    <property type="entry name" value="HTH_ARSR"/>
    <property type="match status" value="1"/>
</dbReference>
<protein>
    <submittedName>
        <fullName evidence="5">ArsR family transcriptional regulator</fullName>
    </submittedName>
</protein>
<dbReference type="NCBIfam" id="NF033788">
    <property type="entry name" value="HTH_metalloreg"/>
    <property type="match status" value="1"/>
</dbReference>
<dbReference type="InterPro" id="IPR011991">
    <property type="entry name" value="ArsR-like_HTH"/>
</dbReference>
<evidence type="ECO:0000313" key="5">
    <source>
        <dbReference type="EMBL" id="SEJ42286.1"/>
    </source>
</evidence>
<accession>A0A1H6YPI6</accession>
<dbReference type="Gene3D" id="1.10.10.10">
    <property type="entry name" value="Winged helix-like DNA-binding domain superfamily/Winged helix DNA-binding domain"/>
    <property type="match status" value="1"/>
</dbReference>
<feature type="domain" description="HTH arsR-type" evidence="4">
    <location>
        <begin position="1"/>
        <end position="95"/>
    </location>
</feature>
<dbReference type="CDD" id="cd00090">
    <property type="entry name" value="HTH_ARSR"/>
    <property type="match status" value="1"/>
</dbReference>
<dbReference type="AlphaFoldDB" id="A0A1H6YPI6"/>
<keyword evidence="1" id="KW-0805">Transcription regulation</keyword>
<dbReference type="InterPro" id="IPR036388">
    <property type="entry name" value="WH-like_DNA-bd_sf"/>
</dbReference>
<dbReference type="STRING" id="84035.SAMN05660742_10777"/>
<dbReference type="RefSeq" id="WP_091830904.1">
    <property type="nucleotide sequence ID" value="NZ_FNZK01000007.1"/>
</dbReference>
<keyword evidence="2" id="KW-0238">DNA-binding</keyword>
<name>A0A1H6YPI6_9FIRM</name>
<dbReference type="InterPro" id="IPR001845">
    <property type="entry name" value="HTH_ArsR_DNA-bd_dom"/>
</dbReference>
<evidence type="ECO:0000313" key="6">
    <source>
        <dbReference type="Proteomes" id="UP000199662"/>
    </source>
</evidence>
<gene>
    <name evidence="5" type="ORF">SAMN05660742_10777</name>
</gene>
<dbReference type="GO" id="GO:0003677">
    <property type="term" value="F:DNA binding"/>
    <property type="evidence" value="ECO:0007669"/>
    <property type="project" value="UniProtKB-KW"/>
</dbReference>
<keyword evidence="3" id="KW-0804">Transcription</keyword>
<dbReference type="InterPro" id="IPR036390">
    <property type="entry name" value="WH_DNA-bd_sf"/>
</dbReference>
<evidence type="ECO:0000256" key="3">
    <source>
        <dbReference type="ARBA" id="ARBA00023163"/>
    </source>
</evidence>
<proteinExistence type="predicted"/>
<dbReference type="PRINTS" id="PR00778">
    <property type="entry name" value="HTHARSR"/>
</dbReference>
<organism evidence="5 6">
    <name type="scientific">Propionispira arboris</name>
    <dbReference type="NCBI Taxonomy" id="84035"/>
    <lineage>
        <taxon>Bacteria</taxon>
        <taxon>Bacillati</taxon>
        <taxon>Bacillota</taxon>
        <taxon>Negativicutes</taxon>
        <taxon>Selenomonadales</taxon>
        <taxon>Selenomonadaceae</taxon>
        <taxon>Propionispira</taxon>
    </lineage>
</organism>
<dbReference type="PROSITE" id="PS50987">
    <property type="entry name" value="HTH_ARSR_2"/>
    <property type="match status" value="1"/>
</dbReference>